<evidence type="ECO:0000256" key="8">
    <source>
        <dbReference type="SAM" id="MobiDB-lite"/>
    </source>
</evidence>
<dbReference type="InterPro" id="IPR003087">
    <property type="entry name" value="LCN2/LCN12"/>
</dbReference>
<keyword evidence="3" id="KW-0964">Secreted</keyword>
<dbReference type="InterPro" id="IPR012674">
    <property type="entry name" value="Calycin"/>
</dbReference>
<gene>
    <name evidence="11" type="ORF">MRATA1EN1_LOCUS24125</name>
</gene>
<dbReference type="Gene3D" id="2.40.128.20">
    <property type="match status" value="1"/>
</dbReference>
<feature type="region of interest" description="Disordered" evidence="8">
    <location>
        <begin position="329"/>
        <end position="382"/>
    </location>
</feature>
<reference evidence="11" key="1">
    <citation type="submission" date="2023-04" db="EMBL/GenBank/DDBJ databases">
        <authorList>
            <consortium name="ELIXIR-Norway"/>
        </authorList>
    </citation>
    <scope>NUCLEOTIDE SEQUENCE [LARGE SCALE GENOMIC DNA]</scope>
</reference>
<evidence type="ECO:0000259" key="10">
    <source>
        <dbReference type="Pfam" id="PF00061"/>
    </source>
</evidence>
<dbReference type="PROSITE" id="PS00213">
    <property type="entry name" value="LIPOCALIN"/>
    <property type="match status" value="1"/>
</dbReference>
<comment type="subcellular location">
    <subcellularLocation>
        <location evidence="1">Secreted</location>
    </subcellularLocation>
</comment>
<evidence type="ECO:0000256" key="5">
    <source>
        <dbReference type="ARBA" id="ARBA00023157"/>
    </source>
</evidence>
<feature type="signal peptide" evidence="9">
    <location>
        <begin position="1"/>
        <end position="21"/>
    </location>
</feature>
<accession>A0ABN8ZML3</accession>
<dbReference type="InterPro" id="IPR054134">
    <property type="entry name" value="PAXX_N"/>
</dbReference>
<dbReference type="EMBL" id="OX459940">
    <property type="protein sequence ID" value="CAI9175163.1"/>
    <property type="molecule type" value="Genomic_DNA"/>
</dbReference>
<evidence type="ECO:0000256" key="4">
    <source>
        <dbReference type="ARBA" id="ARBA00022729"/>
    </source>
</evidence>
<dbReference type="Proteomes" id="UP001176941">
    <property type="component" value="Chromosome 4"/>
</dbReference>
<evidence type="ECO:0000256" key="1">
    <source>
        <dbReference type="ARBA" id="ARBA00004613"/>
    </source>
</evidence>
<proteinExistence type="inferred from homology"/>
<keyword evidence="5" id="KW-1015">Disulfide bond</keyword>
<dbReference type="InterPro" id="IPR022272">
    <property type="entry name" value="Lipocalin_CS"/>
</dbReference>
<evidence type="ECO:0000256" key="7">
    <source>
        <dbReference type="RuleBase" id="RU003695"/>
    </source>
</evidence>
<evidence type="ECO:0000256" key="2">
    <source>
        <dbReference type="ARBA" id="ARBA00022448"/>
    </source>
</evidence>
<dbReference type="SUPFAM" id="SSF50814">
    <property type="entry name" value="Lipocalins"/>
    <property type="match status" value="1"/>
</dbReference>
<keyword evidence="2" id="KW-0813">Transport</keyword>
<sequence>MLQMLLISGTLALLTADPGQAQVPIQADFDASQFQGPWYVVGAVSDDQGFLDAKDNMKMPVVLVTSLANGDLGIKFGFPTPDGGCQETDSTFTRGAVDGQFSNAAMAQTDIRVAFTDYKHFAVMYFETQKGGVKNVWLQLYARAPELFPEGAQRMQQLAPQLGLSPGQGVLLPKSGAMVPPPRWPPLCTLPPGPGPPRFVCYCEGEGGGPGERGGFNLCVTDAAELWSTCFTPDGLAALKARFGLSAAEDIALRFRAACERQAVTLTLQEDRASLTLSGGPSALELDLSKVPGPEAASRLQALMLGLAERVCSLEQRLAAAEMAPSPRKSAWQAGPHLFLPDPDPQRGGPGPGVKRRCPGESLINPGFKSKKPAGGVDFDDP</sequence>
<evidence type="ECO:0000256" key="3">
    <source>
        <dbReference type="ARBA" id="ARBA00022525"/>
    </source>
</evidence>
<organism evidence="11 12">
    <name type="scientific">Rangifer tarandus platyrhynchus</name>
    <name type="common">Svalbard reindeer</name>
    <dbReference type="NCBI Taxonomy" id="3082113"/>
    <lineage>
        <taxon>Eukaryota</taxon>
        <taxon>Metazoa</taxon>
        <taxon>Chordata</taxon>
        <taxon>Craniata</taxon>
        <taxon>Vertebrata</taxon>
        <taxon>Euteleostomi</taxon>
        <taxon>Mammalia</taxon>
        <taxon>Eutheria</taxon>
        <taxon>Laurasiatheria</taxon>
        <taxon>Artiodactyla</taxon>
        <taxon>Ruminantia</taxon>
        <taxon>Pecora</taxon>
        <taxon>Cervidae</taxon>
        <taxon>Odocoileinae</taxon>
        <taxon>Rangifer</taxon>
    </lineage>
</organism>
<keyword evidence="4 9" id="KW-0732">Signal</keyword>
<keyword evidence="6" id="KW-0325">Glycoprotein</keyword>
<comment type="similarity">
    <text evidence="7">Belongs to the calycin superfamily. Lipocalin family.</text>
</comment>
<dbReference type="InterPro" id="IPR000566">
    <property type="entry name" value="Lipocln_cytosolic_FA-bd_dom"/>
</dbReference>
<dbReference type="CDD" id="cd22286">
    <property type="entry name" value="HD_PAXX_N"/>
    <property type="match status" value="1"/>
</dbReference>
<dbReference type="PANTHER" id="PTHR28586:SF1">
    <property type="entry name" value="PROTEIN PAXX"/>
    <property type="match status" value="1"/>
</dbReference>
<keyword evidence="12" id="KW-1185">Reference proteome</keyword>
<dbReference type="PANTHER" id="PTHR28586">
    <property type="entry name" value="PROTEIN PAXX"/>
    <property type="match status" value="1"/>
</dbReference>
<protein>
    <recommendedName>
        <fullName evidence="10">Lipocalin/cytosolic fatty-acid binding domain-containing protein</fullName>
    </recommendedName>
</protein>
<evidence type="ECO:0000313" key="11">
    <source>
        <dbReference type="EMBL" id="CAI9175163.1"/>
    </source>
</evidence>
<dbReference type="Pfam" id="PF15384">
    <property type="entry name" value="PAXX"/>
    <property type="match status" value="1"/>
</dbReference>
<evidence type="ECO:0000256" key="6">
    <source>
        <dbReference type="ARBA" id="ARBA00023180"/>
    </source>
</evidence>
<dbReference type="Pfam" id="PF00061">
    <property type="entry name" value="Lipocalin"/>
    <property type="match status" value="1"/>
</dbReference>
<feature type="domain" description="Lipocalin/cytosolic fatty-acid binding" evidence="10">
    <location>
        <begin position="35"/>
        <end position="164"/>
    </location>
</feature>
<dbReference type="InterPro" id="IPR027873">
    <property type="entry name" value="PAXX"/>
</dbReference>
<name>A0ABN8ZML3_RANTA</name>
<feature type="chain" id="PRO_5047434869" description="Lipocalin/cytosolic fatty-acid binding domain-containing protein" evidence="9">
    <location>
        <begin position="22"/>
        <end position="382"/>
    </location>
</feature>
<evidence type="ECO:0000313" key="12">
    <source>
        <dbReference type="Proteomes" id="UP001176941"/>
    </source>
</evidence>
<dbReference type="PRINTS" id="PR01275">
    <property type="entry name" value="NGELATINASE"/>
</dbReference>
<evidence type="ECO:0000256" key="9">
    <source>
        <dbReference type="SAM" id="SignalP"/>
    </source>
</evidence>